<dbReference type="GO" id="GO:0071008">
    <property type="term" value="C:U2-type post-mRNA release spliceosomal complex"/>
    <property type="evidence" value="ECO:0007669"/>
    <property type="project" value="TreeGrafter"/>
</dbReference>
<feature type="compositionally biased region" description="Acidic residues" evidence="1">
    <location>
        <begin position="1"/>
        <end position="11"/>
    </location>
</feature>
<dbReference type="GO" id="GO:0003676">
    <property type="term" value="F:nucleic acid binding"/>
    <property type="evidence" value="ECO:0007669"/>
    <property type="project" value="InterPro"/>
</dbReference>
<dbReference type="EMBL" id="HBIJ01006666">
    <property type="protein sequence ID" value="CAE0363955.1"/>
    <property type="molecule type" value="Transcribed_RNA"/>
</dbReference>
<dbReference type="PROSITE" id="PS50174">
    <property type="entry name" value="G_PATCH"/>
    <property type="match status" value="1"/>
</dbReference>
<accession>A0A7S3JUS2</accession>
<dbReference type="PANTHER" id="PTHR23329:SF1">
    <property type="entry name" value="TUFTELIN-INTERACTING PROTEIN 11"/>
    <property type="match status" value="1"/>
</dbReference>
<sequence length="700" mass="79495">MSSSSEEDEVWPDTKKNVASAMLGVFAEEDEGPKRKRTHDTHEKPMTFVSASSSIKESKRKNVENTTTTSKAPEWERYTKGIGSALLQKMGYKGKLGKDENIITKPIQVEQRPDGMGLGFSSNSEKQRQHETPEAKRVKKNRYKVIQHRQVLQKVAHQVAQSLVAKSIQETTVESREVVAGKRLLEAIEAALNGEAVAERDALQRYHTESERGLVLKAELKKSLEETHRFEMESARLHRFVSEIETMKIEANSAQDAQRILKKWHAHFKRELTLTGADSFAYWLDLEPKLRLHLEQSADILNECTHLLEEWRQVFPQDKSGFVNLCCALIENTQSVRRALSDPQLFKEPARRAAALRLCMLLQASSATPAILNAVLLPRLVKWFDEDQDEASFAALEWLPVIGNEIDNPKGFEQGIACAKKALEVLKRRLDRMSISGPFERDVARSFLRLGLAWRQVLSGEQYRQSWKRFVLYSLPSALAKALDPRLLRSLGLGLGLPDTAAALLIQDQFGPRFLEAMHRLLSDGRHFLALALYLDWRQAVLSEHQGLPVLGEKARRNAYLVLTKALDLIELAALGDDMNSFEPHIESNVRVDEERFFSDTPEKVSDMQVNDDSLFAASDDNHHQQHVTFTDVVTRFAQDNDLVFAPKLGRSLDGKQVYSFGTASIYIDKDVIFIFDPTKQTWNPISLEDLLSRQRQKIF</sequence>
<protein>
    <recommendedName>
        <fullName evidence="2">G-patch domain-containing protein</fullName>
    </recommendedName>
</protein>
<dbReference type="PANTHER" id="PTHR23329">
    <property type="entry name" value="TUFTELIN-INTERACTING PROTEIN 11-RELATED"/>
    <property type="match status" value="1"/>
</dbReference>
<dbReference type="Pfam" id="PF01585">
    <property type="entry name" value="G-patch"/>
    <property type="match status" value="1"/>
</dbReference>
<name>A0A7S3JUS2_9STRA</name>
<feature type="domain" description="G-patch" evidence="2">
    <location>
        <begin position="79"/>
        <end position="123"/>
    </location>
</feature>
<dbReference type="AlphaFoldDB" id="A0A7S3JUS2"/>
<evidence type="ECO:0000259" key="2">
    <source>
        <dbReference type="PROSITE" id="PS50174"/>
    </source>
</evidence>
<gene>
    <name evidence="3" type="ORF">ALAG00032_LOCUS4696</name>
</gene>
<dbReference type="GO" id="GO:0000390">
    <property type="term" value="P:spliceosomal complex disassembly"/>
    <property type="evidence" value="ECO:0007669"/>
    <property type="project" value="InterPro"/>
</dbReference>
<dbReference type="InterPro" id="IPR000467">
    <property type="entry name" value="G_patch_dom"/>
</dbReference>
<dbReference type="SMART" id="SM00443">
    <property type="entry name" value="G_patch"/>
    <property type="match status" value="1"/>
</dbReference>
<evidence type="ECO:0000256" key="1">
    <source>
        <dbReference type="SAM" id="MobiDB-lite"/>
    </source>
</evidence>
<dbReference type="InterPro" id="IPR045211">
    <property type="entry name" value="TFP11/STIP/Ntr1"/>
</dbReference>
<evidence type="ECO:0000313" key="3">
    <source>
        <dbReference type="EMBL" id="CAE0363955.1"/>
    </source>
</evidence>
<feature type="region of interest" description="Disordered" evidence="1">
    <location>
        <begin position="1"/>
        <end position="70"/>
    </location>
</feature>
<proteinExistence type="predicted"/>
<organism evidence="3">
    <name type="scientific">Aureoumbra lagunensis</name>
    <dbReference type="NCBI Taxonomy" id="44058"/>
    <lineage>
        <taxon>Eukaryota</taxon>
        <taxon>Sar</taxon>
        <taxon>Stramenopiles</taxon>
        <taxon>Ochrophyta</taxon>
        <taxon>Pelagophyceae</taxon>
        <taxon>Pelagomonadales</taxon>
        <taxon>Aureoumbra</taxon>
    </lineage>
</organism>
<reference evidence="3" key="1">
    <citation type="submission" date="2021-01" db="EMBL/GenBank/DDBJ databases">
        <authorList>
            <person name="Corre E."/>
            <person name="Pelletier E."/>
            <person name="Niang G."/>
            <person name="Scheremetjew M."/>
            <person name="Finn R."/>
            <person name="Kale V."/>
            <person name="Holt S."/>
            <person name="Cochrane G."/>
            <person name="Meng A."/>
            <person name="Brown T."/>
            <person name="Cohen L."/>
        </authorList>
    </citation>
    <scope>NUCLEOTIDE SEQUENCE</scope>
    <source>
        <strain evidence="3">CCMP1510</strain>
    </source>
</reference>